<evidence type="ECO:0000259" key="8">
    <source>
        <dbReference type="Pfam" id="PF13193"/>
    </source>
</evidence>
<organism evidence="9 10">
    <name type="scientific">Mollisia scopiformis</name>
    <name type="common">Conifer needle endophyte fungus</name>
    <name type="synonym">Phialocephala scopiformis</name>
    <dbReference type="NCBI Taxonomy" id="149040"/>
    <lineage>
        <taxon>Eukaryota</taxon>
        <taxon>Fungi</taxon>
        <taxon>Dikarya</taxon>
        <taxon>Ascomycota</taxon>
        <taxon>Pezizomycotina</taxon>
        <taxon>Leotiomycetes</taxon>
        <taxon>Helotiales</taxon>
        <taxon>Mollisiaceae</taxon>
        <taxon>Mollisia</taxon>
    </lineage>
</organism>
<keyword evidence="10" id="KW-1185">Reference proteome</keyword>
<dbReference type="KEGG" id="psco:LY89DRAFT_642611"/>
<evidence type="ECO:0000259" key="7">
    <source>
        <dbReference type="Pfam" id="PF00668"/>
    </source>
</evidence>
<dbReference type="InterPro" id="IPR042099">
    <property type="entry name" value="ANL_N_sf"/>
</dbReference>
<dbReference type="AlphaFoldDB" id="A0A194XIC7"/>
<dbReference type="SUPFAM" id="SSF52777">
    <property type="entry name" value="CoA-dependent acyltransferases"/>
    <property type="match status" value="2"/>
</dbReference>
<dbReference type="Pfam" id="PF13193">
    <property type="entry name" value="AMP-binding_C"/>
    <property type="match status" value="1"/>
</dbReference>
<dbReference type="Gene3D" id="3.30.300.30">
    <property type="match status" value="1"/>
</dbReference>
<dbReference type="Pfam" id="PF00501">
    <property type="entry name" value="AMP-binding"/>
    <property type="match status" value="1"/>
</dbReference>
<comment type="similarity">
    <text evidence="1">Belongs to the ATP-dependent AMP-binding enzyme family.</text>
</comment>
<dbReference type="InterPro" id="IPR023213">
    <property type="entry name" value="CAT-like_dom_sf"/>
</dbReference>
<dbReference type="InterPro" id="IPR000873">
    <property type="entry name" value="AMP-dep_synth/lig_dom"/>
</dbReference>
<dbReference type="GO" id="GO:0031956">
    <property type="term" value="F:medium-chain fatty acid-CoA ligase activity"/>
    <property type="evidence" value="ECO:0007669"/>
    <property type="project" value="TreeGrafter"/>
</dbReference>
<dbReference type="GO" id="GO:0006631">
    <property type="term" value="P:fatty acid metabolic process"/>
    <property type="evidence" value="ECO:0007669"/>
    <property type="project" value="TreeGrafter"/>
</dbReference>
<dbReference type="InParanoid" id="A0A194XIC7"/>
<dbReference type="InterPro" id="IPR045851">
    <property type="entry name" value="AMP-bd_C_sf"/>
</dbReference>
<keyword evidence="2" id="KW-0596">Phosphopantetheine</keyword>
<accession>A0A194XIC7</accession>
<dbReference type="PANTHER" id="PTHR43201:SF5">
    <property type="entry name" value="MEDIUM-CHAIN ACYL-COA LIGASE ACSF2, MITOCHONDRIAL"/>
    <property type="match status" value="1"/>
</dbReference>
<sequence>MHQPASFLSSISRGDPPTPPSSPPEKYLRWSFNQIAHASHTLAASLAASGIKPGMRIISFVNNGVEWHIMLRAALELNCLFAPLNPRVAFNEKEARHMMAMIGPSVLLVQDSNTAEHIQLHAPEAFGQASVKLFSTGGEDKADIPASWQDFAAFAENGIAGERVLKSLEVIRKPDDVTFIFTTSGTTNLPKGCPYTNSMCAGMISAYIQHSDLTRDPDRVSLCHMATSHIMGGVGYSMGFHCAGLKVVHPAATFDPGSSLKAINLERASDMPCVPALVYAMLAHPDFDQVNTDCIKHAHLGATTILPEVIKMSMEQLKADRASEAYGMTETGPALAHRYYDLSVKVPEIVTSGTILPGAKVRVCDPETNKPVPRGAAGECHIGGSFIIKEYWVGPTQRSRDAFYTDEHGLWIRTGDQAVMHDNGECQIVGRYKDMIIRGGENISPSAIESIILSKFDLVTEVVGVPDEIAGEIPIAVMSKKKGQEVDVSKVRQTLIKELGAAWVPEEIIDIKTLGIDDFPRTATGKVIKTKLQKMVIENRESQVNVYAGTDLLDTLTRVWTKLLGVSPGTLTPQTSIHDWADSLIQARFSAVLMRETGLLIQLQNLIDHPSIEGQAKLLSARGGSGAQSISDMKPDRDGPPGIHDMVHTSGDEARYKKTQDLAIETLKPLGLGWEDVEDVIPMNAIQETFVKYRRPQTSNHRHAFLCNGSSVDHLEKALKATLAHHSMLRTMAMYFDSHTSMHITIRPSEQWFSKCIRHLPAVKKAEDLAEVVYGDVELDNAHFPGPMMRFIIVYVEETKCAGLVYMVQHSIFDAVSLQLFLDDFDAMLTNPTTKLKPHVPYKAWADSYYNLQYSPIAKASVNWQANRLRGIYKNPEALFPIQRAPEWFKGSSEGWIDIKTGKPGPPRKALTKNGLGVKGITGQGTLKDIQALKIKHNIEGSQIVKAALAVVTTRHTKQPYALFGQSQAGRTWPFMLPWQANRMPPAMDVDGPAVQGTINKLPIHKSETVLDMLARLQAEQYELNRHAYAPMNQIVAVLNGHQTDIEVRNFDGKVKGAAWIESEGGEGDFVRDAFKRQVFNWLPVPPVFEYKRIQKVQVESRTDLCCLWNCIMLDQTTLMINPTWDDAQLYLEEVEGLLDELLRLSEKFAAEENWGKRVEEFV</sequence>
<keyword evidence="3" id="KW-0597">Phosphoprotein</keyword>
<feature type="region of interest" description="Disordered" evidence="5">
    <location>
        <begin position="1"/>
        <end position="25"/>
    </location>
</feature>
<dbReference type="InterPro" id="IPR036736">
    <property type="entry name" value="ACP-like_sf"/>
</dbReference>
<dbReference type="SUPFAM" id="SSF56801">
    <property type="entry name" value="Acetyl-CoA synthetase-like"/>
    <property type="match status" value="1"/>
</dbReference>
<name>A0A194XIC7_MOLSC</name>
<dbReference type="InterPro" id="IPR025110">
    <property type="entry name" value="AMP-bd_C"/>
</dbReference>
<dbReference type="GeneID" id="28821485"/>
<keyword evidence="4" id="KW-0436">Ligase</keyword>
<dbReference type="Gene3D" id="3.40.50.12780">
    <property type="entry name" value="N-terminal domain of ligase-like"/>
    <property type="match status" value="1"/>
</dbReference>
<dbReference type="Gene3D" id="3.30.559.30">
    <property type="entry name" value="Nonribosomal peptide synthetase, condensation domain"/>
    <property type="match status" value="1"/>
</dbReference>
<evidence type="ECO:0000256" key="4">
    <source>
        <dbReference type="ARBA" id="ARBA00022598"/>
    </source>
</evidence>
<dbReference type="STRING" id="149040.A0A194XIC7"/>
<dbReference type="OrthoDB" id="10253869at2759"/>
<feature type="domain" description="AMP-dependent synthetase/ligase" evidence="6">
    <location>
        <begin position="27"/>
        <end position="392"/>
    </location>
</feature>
<dbReference type="RefSeq" id="XP_018073877.1">
    <property type="nucleotide sequence ID" value="XM_018211759.1"/>
</dbReference>
<feature type="domain" description="Condensation" evidence="7">
    <location>
        <begin position="678"/>
        <end position="1043"/>
    </location>
</feature>
<evidence type="ECO:0000256" key="5">
    <source>
        <dbReference type="SAM" id="MobiDB-lite"/>
    </source>
</evidence>
<feature type="domain" description="AMP-binding enzyme C-terminal" evidence="8">
    <location>
        <begin position="462"/>
        <end position="526"/>
    </location>
</feature>
<dbReference type="Gene3D" id="3.30.559.10">
    <property type="entry name" value="Chloramphenicol acetyltransferase-like domain"/>
    <property type="match status" value="1"/>
</dbReference>
<dbReference type="Proteomes" id="UP000070700">
    <property type="component" value="Unassembled WGS sequence"/>
</dbReference>
<evidence type="ECO:0000313" key="9">
    <source>
        <dbReference type="EMBL" id="KUJ19522.1"/>
    </source>
</evidence>
<evidence type="ECO:0000259" key="6">
    <source>
        <dbReference type="Pfam" id="PF00501"/>
    </source>
</evidence>
<evidence type="ECO:0000256" key="2">
    <source>
        <dbReference type="ARBA" id="ARBA00022450"/>
    </source>
</evidence>
<evidence type="ECO:0000313" key="10">
    <source>
        <dbReference type="Proteomes" id="UP000070700"/>
    </source>
</evidence>
<dbReference type="Pfam" id="PF00668">
    <property type="entry name" value="Condensation"/>
    <property type="match status" value="1"/>
</dbReference>
<dbReference type="InterPro" id="IPR001242">
    <property type="entry name" value="Condensation_dom"/>
</dbReference>
<reference evidence="9 10" key="1">
    <citation type="submission" date="2015-10" db="EMBL/GenBank/DDBJ databases">
        <title>Full genome of DAOMC 229536 Phialocephala scopiformis, a fungal endophyte of spruce producing the potent anti-insectan compound rugulosin.</title>
        <authorList>
            <consortium name="DOE Joint Genome Institute"/>
            <person name="Walker A.K."/>
            <person name="Frasz S.L."/>
            <person name="Seifert K.A."/>
            <person name="Miller J.D."/>
            <person name="Mondo S.J."/>
            <person name="Labutti K."/>
            <person name="Lipzen A."/>
            <person name="Dockter R."/>
            <person name="Kennedy M."/>
            <person name="Grigoriev I.V."/>
            <person name="Spatafora J.W."/>
        </authorList>
    </citation>
    <scope>NUCLEOTIDE SEQUENCE [LARGE SCALE GENOMIC DNA]</scope>
    <source>
        <strain evidence="9 10">CBS 120377</strain>
    </source>
</reference>
<feature type="compositionally biased region" description="Polar residues" evidence="5">
    <location>
        <begin position="1"/>
        <end position="12"/>
    </location>
</feature>
<dbReference type="EMBL" id="KQ947411">
    <property type="protein sequence ID" value="KUJ19522.1"/>
    <property type="molecule type" value="Genomic_DNA"/>
</dbReference>
<protein>
    <submittedName>
        <fullName evidence="9">Acetyl-CoA synthetase-like protein</fullName>
    </submittedName>
</protein>
<evidence type="ECO:0000256" key="3">
    <source>
        <dbReference type="ARBA" id="ARBA00022553"/>
    </source>
</evidence>
<dbReference type="SUPFAM" id="SSF47336">
    <property type="entry name" value="ACP-like"/>
    <property type="match status" value="1"/>
</dbReference>
<dbReference type="PANTHER" id="PTHR43201">
    <property type="entry name" value="ACYL-COA SYNTHETASE"/>
    <property type="match status" value="1"/>
</dbReference>
<proteinExistence type="inferred from homology"/>
<evidence type="ECO:0000256" key="1">
    <source>
        <dbReference type="ARBA" id="ARBA00006432"/>
    </source>
</evidence>
<gene>
    <name evidence="9" type="ORF">LY89DRAFT_642611</name>
</gene>
<dbReference type="CDD" id="cd04433">
    <property type="entry name" value="AFD_class_I"/>
    <property type="match status" value="1"/>
</dbReference>